<keyword evidence="4 7" id="KW-1133">Transmembrane helix</keyword>
<protein>
    <recommendedName>
        <fullName evidence="10">Protein NRT1/ PTR FAMILY 1.2-like</fullName>
    </recommendedName>
</protein>
<keyword evidence="3 7" id="KW-0812">Transmembrane</keyword>
<feature type="transmembrane region" description="Helical" evidence="7">
    <location>
        <begin position="127"/>
        <end position="156"/>
    </location>
</feature>
<comment type="similarity">
    <text evidence="2">Belongs to the major facilitator superfamily. Proton-dependent oligopeptide transporter (POT/PTR) (TC 2.A.17) family.</text>
</comment>
<comment type="caution">
    <text evidence="8">The sequence shown here is derived from an EMBL/GenBank/DDBJ whole genome shotgun (WGS) entry which is preliminary data.</text>
</comment>
<evidence type="ECO:0000256" key="4">
    <source>
        <dbReference type="ARBA" id="ARBA00022989"/>
    </source>
</evidence>
<proteinExistence type="inferred from homology"/>
<organism evidence="8 9">
    <name type="scientific">Datura stramonium</name>
    <name type="common">Jimsonweed</name>
    <name type="synonym">Common thornapple</name>
    <dbReference type="NCBI Taxonomy" id="4076"/>
    <lineage>
        <taxon>Eukaryota</taxon>
        <taxon>Viridiplantae</taxon>
        <taxon>Streptophyta</taxon>
        <taxon>Embryophyta</taxon>
        <taxon>Tracheophyta</taxon>
        <taxon>Spermatophyta</taxon>
        <taxon>Magnoliopsida</taxon>
        <taxon>eudicotyledons</taxon>
        <taxon>Gunneridae</taxon>
        <taxon>Pentapetalae</taxon>
        <taxon>asterids</taxon>
        <taxon>lamiids</taxon>
        <taxon>Solanales</taxon>
        <taxon>Solanaceae</taxon>
        <taxon>Solanoideae</taxon>
        <taxon>Datureae</taxon>
        <taxon>Datura</taxon>
    </lineage>
</organism>
<evidence type="ECO:0000313" key="8">
    <source>
        <dbReference type="EMBL" id="MCE0481043.1"/>
    </source>
</evidence>
<comment type="subcellular location">
    <subcellularLocation>
        <location evidence="1">Membrane</location>
        <topology evidence="1">Multi-pass membrane protein</topology>
    </subcellularLocation>
</comment>
<evidence type="ECO:0000256" key="5">
    <source>
        <dbReference type="ARBA" id="ARBA00023136"/>
    </source>
</evidence>
<feature type="transmembrane region" description="Helical" evidence="7">
    <location>
        <begin position="47"/>
        <end position="72"/>
    </location>
</feature>
<keyword evidence="9" id="KW-1185">Reference proteome</keyword>
<feature type="transmembrane region" description="Helical" evidence="7">
    <location>
        <begin position="177"/>
        <end position="196"/>
    </location>
</feature>
<dbReference type="EMBL" id="JACEIK010005248">
    <property type="protein sequence ID" value="MCE0481043.1"/>
    <property type="molecule type" value="Genomic_DNA"/>
</dbReference>
<dbReference type="Proteomes" id="UP000823775">
    <property type="component" value="Unassembled WGS sequence"/>
</dbReference>
<evidence type="ECO:0000256" key="2">
    <source>
        <dbReference type="ARBA" id="ARBA00005982"/>
    </source>
</evidence>
<evidence type="ECO:0000256" key="3">
    <source>
        <dbReference type="ARBA" id="ARBA00022692"/>
    </source>
</evidence>
<feature type="transmembrane region" description="Helical" evidence="7">
    <location>
        <begin position="202"/>
        <end position="228"/>
    </location>
</feature>
<accession>A0ABS8VN56</accession>
<feature type="transmembrane region" description="Helical" evidence="7">
    <location>
        <begin position="359"/>
        <end position="379"/>
    </location>
</feature>
<reference evidence="8 9" key="1">
    <citation type="journal article" date="2021" name="BMC Genomics">
        <title>Datura genome reveals duplications of psychoactive alkaloid biosynthetic genes and high mutation rate following tissue culture.</title>
        <authorList>
            <person name="Rajewski A."/>
            <person name="Carter-House D."/>
            <person name="Stajich J."/>
            <person name="Litt A."/>
        </authorList>
    </citation>
    <scope>NUCLEOTIDE SEQUENCE [LARGE SCALE GENOMIC DNA]</scope>
    <source>
        <strain evidence="8">AR-01</strain>
    </source>
</reference>
<evidence type="ECO:0000256" key="7">
    <source>
        <dbReference type="SAM" id="Phobius"/>
    </source>
</evidence>
<evidence type="ECO:0000256" key="1">
    <source>
        <dbReference type="ARBA" id="ARBA00004141"/>
    </source>
</evidence>
<dbReference type="Pfam" id="PF00854">
    <property type="entry name" value="PTR2"/>
    <property type="match status" value="1"/>
</dbReference>
<name>A0ABS8VN56_DATST</name>
<keyword evidence="5 7" id="KW-0472">Membrane</keyword>
<sequence>MGTETEVEENPRKGGLRTMPFIIVNESFERLSSYALEPNMILYLMKFYHMSAATGSSILGIWTGLSNGLAILGAIVADSYLGRFRVVVIGSFSTLTGMIILWLTAMIPQLKSSPCSQFQHVCNGTTAVQLAVLFSSFGFISLGAGFIRPCSIIFGADQLENKENPENQRLIDSYFNWYYASIGMSTILAVTVVIYIQDHYGWQVGFGIPVILMFFSVSMFLIGSHFYIKVKAKESLFIGLLQAVVAAFRKRNTSLPLTDCDDCYHRSHESELLAPSNDFRSLNSACMIQDPQRDLNPDQSASNPWSLCSVEQVESLKALLRVLPMWSTGIMIFMTTRQFSFSVLQAKTMDRHIFPQFEVPAASFSVFLVIAMTSWIIFYDRVLVPLLSKYTGRPRGLCPIVRMGIGLIISCMSMALSAITESIRRQRAIEEGHENDPSALVNMSAMWLVPQYALLGVAEAAHSVGHIEFFYSLLPKSMSSIASAMSTIGTAVSCLTASLLVSGVDWLSSTGGKTSWLSSNINRGHLDYYFWLLTFLSLLNFLYFLVVCRFYEPDDEIGRFSHEVEGKECDYSLLPEA</sequence>
<feature type="transmembrane region" description="Helical" evidence="7">
    <location>
        <begin position="84"/>
        <end position="107"/>
    </location>
</feature>
<dbReference type="InterPro" id="IPR000109">
    <property type="entry name" value="POT_fam"/>
</dbReference>
<evidence type="ECO:0000256" key="6">
    <source>
        <dbReference type="ARBA" id="ARBA00044504"/>
    </source>
</evidence>
<gene>
    <name evidence="8" type="ORF">HAX54_038423</name>
</gene>
<feature type="transmembrane region" description="Helical" evidence="7">
    <location>
        <begin position="486"/>
        <end position="508"/>
    </location>
</feature>
<evidence type="ECO:0008006" key="10">
    <source>
        <dbReference type="Google" id="ProtNLM"/>
    </source>
</evidence>
<evidence type="ECO:0000313" key="9">
    <source>
        <dbReference type="Proteomes" id="UP000823775"/>
    </source>
</evidence>
<feature type="transmembrane region" description="Helical" evidence="7">
    <location>
        <begin position="528"/>
        <end position="551"/>
    </location>
</feature>
<comment type="similarity">
    <text evidence="6">Belongs to the major facilitator superfamily. Phosphate:H(+) symporter (TC 2.A.1.9) family.</text>
</comment>
<feature type="transmembrane region" description="Helical" evidence="7">
    <location>
        <begin position="400"/>
        <end position="419"/>
    </location>
</feature>
<dbReference type="Gene3D" id="1.20.1250.20">
    <property type="entry name" value="MFS general substrate transporter like domains"/>
    <property type="match status" value="1"/>
</dbReference>
<dbReference type="InterPro" id="IPR036259">
    <property type="entry name" value="MFS_trans_sf"/>
</dbReference>
<dbReference type="SUPFAM" id="SSF103473">
    <property type="entry name" value="MFS general substrate transporter"/>
    <property type="match status" value="1"/>
</dbReference>
<dbReference type="PANTHER" id="PTHR11654">
    <property type="entry name" value="OLIGOPEPTIDE TRANSPORTER-RELATED"/>
    <property type="match status" value="1"/>
</dbReference>
<dbReference type="CDD" id="cd17416">
    <property type="entry name" value="MFS_NPF1_2"/>
    <property type="match status" value="1"/>
</dbReference>